<dbReference type="SFLD" id="SFLDG01067">
    <property type="entry name" value="SPASM/twitch_domain_containing"/>
    <property type="match status" value="1"/>
</dbReference>
<organism evidence="7">
    <name type="scientific">Candidatus Nitricoxidivorans perseverans</name>
    <dbReference type="NCBI Taxonomy" id="2975601"/>
    <lineage>
        <taxon>Bacteria</taxon>
        <taxon>Pseudomonadati</taxon>
        <taxon>Pseudomonadota</taxon>
        <taxon>Betaproteobacteria</taxon>
        <taxon>Nitrosomonadales</taxon>
        <taxon>Sterolibacteriaceae</taxon>
        <taxon>Candidatus Nitricoxidivorans</taxon>
    </lineage>
</organism>
<dbReference type="CDD" id="cd01335">
    <property type="entry name" value="Radical_SAM"/>
    <property type="match status" value="1"/>
</dbReference>
<evidence type="ECO:0000256" key="1">
    <source>
        <dbReference type="ARBA" id="ARBA00001966"/>
    </source>
</evidence>
<accession>A0AA49FJG5</accession>
<proteinExistence type="predicted"/>
<comment type="cofactor">
    <cofactor evidence="1">
        <name>[4Fe-4S] cluster</name>
        <dbReference type="ChEBI" id="CHEBI:49883"/>
    </cofactor>
</comment>
<name>A0AA49FJG5_9PROT</name>
<dbReference type="InterPro" id="IPR013785">
    <property type="entry name" value="Aldolase_TIM"/>
</dbReference>
<sequence>MSFFEGGLSRLAASAFTKASPAYVQFYVTARCNLACEQCNIIYANADQEEVSTEGCRRIAENLARIGTSVVLLTGGEPFIRKDLPRICKAFLDNGIHPRIQTNGFASREQLEAVADVGVRDISVSLDALSPSVQDRINGGFDRSWERTIETIATINEIFPENSFAALGCVLSPSNIGQISDVVRFATEIGWWLSLVPVHVTNPARPRNFRTFDSSLSFKPEELPRVRAVLDSVKAMRDHGFAVYDSDEYLDDIYRFVAGEPVRWRHRNRNVCDSPFLYFAIQPNGDMAVCCDYRLGESHPVQSPDFVEKYYGDELHREVEAITSSCDGCMYGSFPEISISTRYFISMARRARLFLIDGASRRKLAHYPAGQLFQLAADLSSGSARVASK</sequence>
<dbReference type="SUPFAM" id="SSF102114">
    <property type="entry name" value="Radical SAM enzymes"/>
    <property type="match status" value="1"/>
</dbReference>
<keyword evidence="3" id="KW-0479">Metal-binding</keyword>
<dbReference type="Proteomes" id="UP001234916">
    <property type="component" value="Chromosome"/>
</dbReference>
<dbReference type="GO" id="GO:0003824">
    <property type="term" value="F:catalytic activity"/>
    <property type="evidence" value="ECO:0007669"/>
    <property type="project" value="InterPro"/>
</dbReference>
<dbReference type="PROSITE" id="PS51918">
    <property type="entry name" value="RADICAL_SAM"/>
    <property type="match status" value="1"/>
</dbReference>
<evidence type="ECO:0000256" key="2">
    <source>
        <dbReference type="ARBA" id="ARBA00022691"/>
    </source>
</evidence>
<keyword evidence="5" id="KW-0411">Iron-sulfur</keyword>
<evidence type="ECO:0000256" key="3">
    <source>
        <dbReference type="ARBA" id="ARBA00022723"/>
    </source>
</evidence>
<keyword evidence="4" id="KW-0408">Iron</keyword>
<dbReference type="Pfam" id="PF04055">
    <property type="entry name" value="Radical_SAM"/>
    <property type="match status" value="1"/>
</dbReference>
<dbReference type="GO" id="GO:0051536">
    <property type="term" value="F:iron-sulfur cluster binding"/>
    <property type="evidence" value="ECO:0007669"/>
    <property type="project" value="UniProtKB-KW"/>
</dbReference>
<gene>
    <name evidence="7" type="ORF">OHM77_10515</name>
</gene>
<dbReference type="KEGG" id="npv:OHM77_10515"/>
<dbReference type="InterPro" id="IPR050377">
    <property type="entry name" value="Radical_SAM_PqqE_MftC-like"/>
</dbReference>
<dbReference type="InterPro" id="IPR058240">
    <property type="entry name" value="rSAM_sf"/>
</dbReference>
<dbReference type="PANTHER" id="PTHR11228">
    <property type="entry name" value="RADICAL SAM DOMAIN PROTEIN"/>
    <property type="match status" value="1"/>
</dbReference>
<dbReference type="EMBL" id="CP107246">
    <property type="protein sequence ID" value="WIM05124.1"/>
    <property type="molecule type" value="Genomic_DNA"/>
</dbReference>
<dbReference type="PANTHER" id="PTHR11228:SF7">
    <property type="entry name" value="PQQA PEPTIDE CYCLASE"/>
    <property type="match status" value="1"/>
</dbReference>
<protein>
    <submittedName>
        <fullName evidence="7">Radical SAM protein</fullName>
    </submittedName>
</protein>
<evidence type="ECO:0000256" key="5">
    <source>
        <dbReference type="ARBA" id="ARBA00023014"/>
    </source>
</evidence>
<dbReference type="SFLD" id="SFLDS00029">
    <property type="entry name" value="Radical_SAM"/>
    <property type="match status" value="1"/>
</dbReference>
<dbReference type="GO" id="GO:0046872">
    <property type="term" value="F:metal ion binding"/>
    <property type="evidence" value="ECO:0007669"/>
    <property type="project" value="UniProtKB-KW"/>
</dbReference>
<reference evidence="7" key="1">
    <citation type="journal article" date="2023" name="Nat. Microbiol.">
        <title>Enrichment and characterization of a nitric oxide-reducing microbial community in a continuous bioreactor.</title>
        <authorList>
            <person name="Garrido-Amador P."/>
            <person name="Stortenbeker N."/>
            <person name="Wessels H.J.C.T."/>
            <person name="Speth D.R."/>
            <person name="Garcia-Heredia I."/>
            <person name="Kartal B."/>
        </authorList>
    </citation>
    <scope>NUCLEOTIDE SEQUENCE</scope>
    <source>
        <strain evidence="7">MAG1</strain>
    </source>
</reference>
<dbReference type="InterPro" id="IPR007197">
    <property type="entry name" value="rSAM"/>
</dbReference>
<keyword evidence="2" id="KW-0949">S-adenosyl-L-methionine</keyword>
<evidence type="ECO:0000313" key="7">
    <source>
        <dbReference type="EMBL" id="WIM05124.1"/>
    </source>
</evidence>
<evidence type="ECO:0000259" key="6">
    <source>
        <dbReference type="PROSITE" id="PS51918"/>
    </source>
</evidence>
<feature type="domain" description="Radical SAM core" evidence="6">
    <location>
        <begin position="16"/>
        <end position="242"/>
    </location>
</feature>
<evidence type="ECO:0000256" key="4">
    <source>
        <dbReference type="ARBA" id="ARBA00023004"/>
    </source>
</evidence>
<dbReference type="AlphaFoldDB" id="A0AA49FJG5"/>
<dbReference type="Gene3D" id="3.20.20.70">
    <property type="entry name" value="Aldolase class I"/>
    <property type="match status" value="1"/>
</dbReference>